<evidence type="ECO:0000313" key="3">
    <source>
        <dbReference type="EMBL" id="OKO91619.1"/>
    </source>
</evidence>
<dbReference type="AlphaFoldDB" id="A0A1Q5SUD9"/>
<dbReference type="Pfam" id="PF07632">
    <property type="entry name" value="Sde182_NH-like"/>
    <property type="match status" value="1"/>
</dbReference>
<protein>
    <recommendedName>
        <fullName evidence="5">Cellulose-binding protein</fullName>
    </recommendedName>
</protein>
<feature type="domain" description="Cellulose-binding Sde182 nucleoside hydrolase-like" evidence="1">
    <location>
        <begin position="16"/>
        <end position="278"/>
    </location>
</feature>
<dbReference type="GO" id="GO:0016799">
    <property type="term" value="F:hydrolase activity, hydrolyzing N-glycosyl compounds"/>
    <property type="evidence" value="ECO:0007669"/>
    <property type="project" value="InterPro"/>
</dbReference>
<dbReference type="Proteomes" id="UP000186955">
    <property type="component" value="Unassembled WGS sequence"/>
</dbReference>
<evidence type="ECO:0000313" key="4">
    <source>
        <dbReference type="Proteomes" id="UP000186955"/>
    </source>
</evidence>
<evidence type="ECO:0000259" key="2">
    <source>
        <dbReference type="Pfam" id="PF21027"/>
    </source>
</evidence>
<keyword evidence="4" id="KW-1185">Reference proteome</keyword>
<reference evidence="3 4" key="1">
    <citation type="submission" date="2016-10" db="EMBL/GenBank/DDBJ databases">
        <title>Genome sequence of the ascomycete fungus Penicillium subrubescens.</title>
        <authorList>
            <person name="De Vries R.P."/>
            <person name="Peng M."/>
            <person name="Dilokpimol A."/>
            <person name="Hilden K."/>
            <person name="Makela M.R."/>
            <person name="Grigoriev I."/>
            <person name="Riley R."/>
            <person name="Granchi Z."/>
        </authorList>
    </citation>
    <scope>NUCLEOTIDE SEQUENCE [LARGE SCALE GENOMIC DNA]</scope>
    <source>
        <strain evidence="3 4">CBS 132785</strain>
    </source>
</reference>
<dbReference type="OrthoDB" id="3592035at2759"/>
<gene>
    <name evidence="3" type="ORF">PENSUB_13026</name>
</gene>
<feature type="domain" description="Cellulose-binding Sde182 C-terminal" evidence="2">
    <location>
        <begin position="373"/>
        <end position="485"/>
    </location>
</feature>
<organism evidence="3 4">
    <name type="scientific">Penicillium subrubescens</name>
    <dbReference type="NCBI Taxonomy" id="1316194"/>
    <lineage>
        <taxon>Eukaryota</taxon>
        <taxon>Fungi</taxon>
        <taxon>Dikarya</taxon>
        <taxon>Ascomycota</taxon>
        <taxon>Pezizomycotina</taxon>
        <taxon>Eurotiomycetes</taxon>
        <taxon>Eurotiomycetidae</taxon>
        <taxon>Eurotiales</taxon>
        <taxon>Aspergillaceae</taxon>
        <taxon>Penicillium</taxon>
    </lineage>
</organism>
<dbReference type="InterPro" id="IPR011483">
    <property type="entry name" value="Sde182_NH-like"/>
</dbReference>
<dbReference type="InterPro" id="IPR048527">
    <property type="entry name" value="Sde182_C"/>
</dbReference>
<dbReference type="STRING" id="1316194.A0A1Q5SUD9"/>
<accession>A0A1Q5SUD9</accession>
<dbReference type="InterPro" id="IPR013783">
    <property type="entry name" value="Ig-like_fold"/>
</dbReference>
<sequence>MTVDLEKLPTFAQKPRIFILTDVLNEPDDSQSLVRYLLYSNEFETRGICATTSTWLRSSTHPEELRRIITAYGDVVDNLNKHVHPSCQYPSTEHLLSLVTSGPRVYGKKALKEPHSEGAQRLLAALQESEEPLYVPVWGGVNTLAQALKYLAETSSQDLAARERAKLRVYSISDQDDTGAWIRAKYPGVFFIVSLHGWNQYSQGSWLGMNASAGDGVDHTKVQNPWLNEHIRIGPFGVKAYPEVKFGMEGDTPSFLWLIQNGLSYRDFINWGGWGGRYIRPQSEADWEDGIDGNHFHNAHDFGVVGADGKPHTDHRATIWRWRDAVQDDFAARMHWTVTDDFTKAGHPPVVDVNGHAGTEPLILKVKPGERHTLDASGTYCADDGSAGDDLEYTWMLYSDVNGFHFFGMGPKVNIEALEGISSDNKGNDTAGFATFTRARKIAVTVPEIEKHPQTGLVTPDFHILLQITNRAGPYPIRRYKRVVFSYIHEGTSESLKKMPESAGEANRLYGNIDAGRPRVVYSQPPTYRPCNWWGVKAKGNK</sequence>
<evidence type="ECO:0000259" key="1">
    <source>
        <dbReference type="Pfam" id="PF07632"/>
    </source>
</evidence>
<dbReference type="EMBL" id="MNBE01000746">
    <property type="protein sequence ID" value="OKO91619.1"/>
    <property type="molecule type" value="Genomic_DNA"/>
</dbReference>
<dbReference type="InterPro" id="IPR036452">
    <property type="entry name" value="Ribo_hydro-like"/>
</dbReference>
<evidence type="ECO:0008006" key="5">
    <source>
        <dbReference type="Google" id="ProtNLM"/>
    </source>
</evidence>
<dbReference type="Gene3D" id="2.60.40.10">
    <property type="entry name" value="Immunoglobulins"/>
    <property type="match status" value="1"/>
</dbReference>
<proteinExistence type="predicted"/>
<dbReference type="Gene3D" id="3.90.245.10">
    <property type="entry name" value="Ribonucleoside hydrolase-like"/>
    <property type="match status" value="1"/>
</dbReference>
<name>A0A1Q5SUD9_9EURO</name>
<comment type="caution">
    <text evidence="3">The sequence shown here is derived from an EMBL/GenBank/DDBJ whole genome shotgun (WGS) entry which is preliminary data.</text>
</comment>
<dbReference type="Pfam" id="PF21027">
    <property type="entry name" value="Sde0182_C"/>
    <property type="match status" value="1"/>
</dbReference>